<dbReference type="PROSITE" id="PS01124">
    <property type="entry name" value="HTH_ARAC_FAMILY_2"/>
    <property type="match status" value="1"/>
</dbReference>
<evidence type="ECO:0000256" key="1">
    <source>
        <dbReference type="ARBA" id="ARBA00023015"/>
    </source>
</evidence>
<feature type="domain" description="HTH araC/xylS-type" evidence="4">
    <location>
        <begin position="21"/>
        <end position="119"/>
    </location>
</feature>
<evidence type="ECO:0000259" key="4">
    <source>
        <dbReference type="PROSITE" id="PS01124"/>
    </source>
</evidence>
<dbReference type="InterPro" id="IPR050959">
    <property type="entry name" value="MarA-like"/>
</dbReference>
<dbReference type="AlphaFoldDB" id="A0A3N1Y050"/>
<organism evidence="5 6">
    <name type="scientific">Mobilisporobacter senegalensis</name>
    <dbReference type="NCBI Taxonomy" id="1329262"/>
    <lineage>
        <taxon>Bacteria</taxon>
        <taxon>Bacillati</taxon>
        <taxon>Bacillota</taxon>
        <taxon>Clostridia</taxon>
        <taxon>Lachnospirales</taxon>
        <taxon>Lachnospiraceae</taxon>
        <taxon>Mobilisporobacter</taxon>
    </lineage>
</organism>
<dbReference type="InterPro" id="IPR009057">
    <property type="entry name" value="Homeodomain-like_sf"/>
</dbReference>
<comment type="caution">
    <text evidence="5">The sequence shown here is derived from an EMBL/GenBank/DDBJ whole genome shotgun (WGS) entry which is preliminary data.</text>
</comment>
<keyword evidence="2 5" id="KW-0238">DNA-binding</keyword>
<name>A0A3N1Y050_9FIRM</name>
<keyword evidence="6" id="KW-1185">Reference proteome</keyword>
<reference evidence="5 6" key="1">
    <citation type="submission" date="2018-11" db="EMBL/GenBank/DDBJ databases">
        <title>Genomic Encyclopedia of Type Strains, Phase IV (KMG-IV): sequencing the most valuable type-strain genomes for metagenomic binning, comparative biology and taxonomic classification.</title>
        <authorList>
            <person name="Goeker M."/>
        </authorList>
    </citation>
    <scope>NUCLEOTIDE SEQUENCE [LARGE SCALE GENOMIC DNA]</scope>
    <source>
        <strain evidence="5 6">DSM 26537</strain>
    </source>
</reference>
<dbReference type="GO" id="GO:0043565">
    <property type="term" value="F:sequence-specific DNA binding"/>
    <property type="evidence" value="ECO:0007669"/>
    <property type="project" value="InterPro"/>
</dbReference>
<evidence type="ECO:0000313" key="6">
    <source>
        <dbReference type="Proteomes" id="UP000273083"/>
    </source>
</evidence>
<sequence length="169" mass="19429">MQQDIIDVKGGCAVEWVDRMNAVIDYVENNLWGEISSSEISKIMASPYTVFQCAFVQITGIPLSEYIRRRKLTLAAYEVQNTDRRILDIALEYGYESADAFSVAFKRMHGIAPNIMRKTDTQLKFYSRLHFTLTMKGVDEMDYRVMEKSILLWWGCGVRPLMEVAHGLS</sequence>
<dbReference type="Gene3D" id="1.10.10.60">
    <property type="entry name" value="Homeodomain-like"/>
    <property type="match status" value="2"/>
</dbReference>
<gene>
    <name evidence="5" type="ORF">EDD66_102250</name>
</gene>
<evidence type="ECO:0000256" key="2">
    <source>
        <dbReference type="ARBA" id="ARBA00023125"/>
    </source>
</evidence>
<keyword evidence="3" id="KW-0804">Transcription</keyword>
<dbReference type="RefSeq" id="WP_243115291.1">
    <property type="nucleotide sequence ID" value="NZ_RJVG01000002.1"/>
</dbReference>
<dbReference type="EMBL" id="RJVG01000002">
    <property type="protein sequence ID" value="ROR30597.1"/>
    <property type="molecule type" value="Genomic_DNA"/>
</dbReference>
<dbReference type="SUPFAM" id="SSF46689">
    <property type="entry name" value="Homeodomain-like"/>
    <property type="match status" value="1"/>
</dbReference>
<dbReference type="Proteomes" id="UP000273083">
    <property type="component" value="Unassembled WGS sequence"/>
</dbReference>
<dbReference type="InterPro" id="IPR020449">
    <property type="entry name" value="Tscrpt_reg_AraC-type_HTH"/>
</dbReference>
<keyword evidence="1" id="KW-0805">Transcription regulation</keyword>
<dbReference type="GO" id="GO:0003700">
    <property type="term" value="F:DNA-binding transcription factor activity"/>
    <property type="evidence" value="ECO:0007669"/>
    <property type="project" value="InterPro"/>
</dbReference>
<evidence type="ECO:0000256" key="3">
    <source>
        <dbReference type="ARBA" id="ARBA00023163"/>
    </source>
</evidence>
<dbReference type="InterPro" id="IPR018062">
    <property type="entry name" value="HTH_AraC-typ_CS"/>
</dbReference>
<dbReference type="SMART" id="SM00342">
    <property type="entry name" value="HTH_ARAC"/>
    <property type="match status" value="1"/>
</dbReference>
<dbReference type="PANTHER" id="PTHR47504:SF5">
    <property type="entry name" value="RIGHT ORIGIN-BINDING PROTEIN"/>
    <property type="match status" value="1"/>
</dbReference>
<proteinExistence type="predicted"/>
<accession>A0A3N1Y050</accession>
<dbReference type="PANTHER" id="PTHR47504">
    <property type="entry name" value="RIGHT ORIGIN-BINDING PROTEIN"/>
    <property type="match status" value="1"/>
</dbReference>
<evidence type="ECO:0000313" key="5">
    <source>
        <dbReference type="EMBL" id="ROR30597.1"/>
    </source>
</evidence>
<dbReference type="Pfam" id="PF12833">
    <property type="entry name" value="HTH_18"/>
    <property type="match status" value="1"/>
</dbReference>
<protein>
    <submittedName>
        <fullName evidence="5">AraC-like DNA-binding protein</fullName>
    </submittedName>
</protein>
<dbReference type="InterPro" id="IPR018060">
    <property type="entry name" value="HTH_AraC"/>
</dbReference>
<dbReference type="PROSITE" id="PS00041">
    <property type="entry name" value="HTH_ARAC_FAMILY_1"/>
    <property type="match status" value="1"/>
</dbReference>
<dbReference type="PRINTS" id="PR00032">
    <property type="entry name" value="HTHARAC"/>
</dbReference>